<keyword evidence="1" id="KW-1133">Transmembrane helix</keyword>
<dbReference type="AlphaFoldDB" id="A0A841C492"/>
<dbReference type="Proteomes" id="UP000587527">
    <property type="component" value="Unassembled WGS sequence"/>
</dbReference>
<feature type="transmembrane region" description="Helical" evidence="1">
    <location>
        <begin position="97"/>
        <end position="115"/>
    </location>
</feature>
<feature type="transmembrane region" description="Helical" evidence="1">
    <location>
        <begin position="72"/>
        <end position="90"/>
    </location>
</feature>
<feature type="transmembrane region" description="Helical" evidence="1">
    <location>
        <begin position="276"/>
        <end position="294"/>
    </location>
</feature>
<dbReference type="Pfam" id="PF13367">
    <property type="entry name" value="PrsW-protease"/>
    <property type="match status" value="1"/>
</dbReference>
<feature type="transmembrane region" description="Helical" evidence="1">
    <location>
        <begin position="196"/>
        <end position="216"/>
    </location>
</feature>
<dbReference type="InterPro" id="IPR026898">
    <property type="entry name" value="PrsW"/>
</dbReference>
<keyword evidence="1" id="KW-0812">Transmembrane</keyword>
<proteinExistence type="predicted"/>
<evidence type="ECO:0000313" key="3">
    <source>
        <dbReference type="Proteomes" id="UP000587527"/>
    </source>
</evidence>
<evidence type="ECO:0000256" key="1">
    <source>
        <dbReference type="SAM" id="Phobius"/>
    </source>
</evidence>
<dbReference type="EMBL" id="JACHMN010000003">
    <property type="protein sequence ID" value="MBB5874119.1"/>
    <property type="molecule type" value="Genomic_DNA"/>
</dbReference>
<organism evidence="2 3">
    <name type="scientific">Allocatelliglobosispora scoriae</name>
    <dbReference type="NCBI Taxonomy" id="643052"/>
    <lineage>
        <taxon>Bacteria</taxon>
        <taxon>Bacillati</taxon>
        <taxon>Actinomycetota</taxon>
        <taxon>Actinomycetes</taxon>
        <taxon>Micromonosporales</taxon>
        <taxon>Micromonosporaceae</taxon>
        <taxon>Allocatelliglobosispora</taxon>
    </lineage>
</organism>
<dbReference type="GO" id="GO:0008233">
    <property type="term" value="F:peptidase activity"/>
    <property type="evidence" value="ECO:0007669"/>
    <property type="project" value="InterPro"/>
</dbReference>
<gene>
    <name evidence="2" type="ORF">F4553_007553</name>
</gene>
<evidence type="ECO:0000313" key="2">
    <source>
        <dbReference type="EMBL" id="MBB5874119.1"/>
    </source>
</evidence>
<comment type="caution">
    <text evidence="2">The sequence shown here is derived from an EMBL/GenBank/DDBJ whole genome shotgun (WGS) entry which is preliminary data.</text>
</comment>
<keyword evidence="3" id="KW-1185">Reference proteome</keyword>
<sequence length="355" mass="37571">MGAVLLLGGFVAAYLSARERAGVPAAGWFPDPASMFLRSRRWDARAWTSQVEPGSAAANRGRHLRGRFLGRWIWILAATLVVLAVGCAVYRTTGNVHVMAVTSGLAMTGVCWAFYRFAARQLALDDAIGITEMIAVATAVAGAVILIAANANSALIDAGGIRLAAGTVGFVEEGTKLLVPLALYALGRYRDPRAGIGLGLAAGFGFAITETTQYAYATAQASGPDFCGTETAAPTVTSVIQAQVMRIFTVSPLHWLWTGIAVAVAWRLWHLYGRQGTTGAVGAIILVMAVHSANDTSATLGCGRPAVSLAFQVLRWAILIGTYLVFRAMARKSTPPQLIGAVSRGWTPHRLRTDE</sequence>
<feature type="transmembrane region" description="Helical" evidence="1">
    <location>
        <begin position="306"/>
        <end position="326"/>
    </location>
</feature>
<feature type="transmembrane region" description="Helical" evidence="1">
    <location>
        <begin position="253"/>
        <end position="269"/>
    </location>
</feature>
<accession>A0A841C492</accession>
<reference evidence="2 3" key="1">
    <citation type="submission" date="2020-08" db="EMBL/GenBank/DDBJ databases">
        <title>Sequencing the genomes of 1000 actinobacteria strains.</title>
        <authorList>
            <person name="Klenk H.-P."/>
        </authorList>
    </citation>
    <scope>NUCLEOTIDE SEQUENCE [LARGE SCALE GENOMIC DNA]</scope>
    <source>
        <strain evidence="2 3">DSM 45362</strain>
    </source>
</reference>
<feature type="transmembrane region" description="Helical" evidence="1">
    <location>
        <begin position="127"/>
        <end position="149"/>
    </location>
</feature>
<protein>
    <submittedName>
        <fullName evidence="2">RsiW-degrading membrane proteinase PrsW (M82 family)</fullName>
    </submittedName>
</protein>
<name>A0A841C492_9ACTN</name>
<keyword evidence="1" id="KW-0472">Membrane</keyword>